<name>A0A2C9K3T0_BIOGL</name>
<dbReference type="PROSITE" id="PS50287">
    <property type="entry name" value="SRCR_2"/>
    <property type="match status" value="1"/>
</dbReference>
<evidence type="ECO:0000313" key="6">
    <source>
        <dbReference type="Proteomes" id="UP000076420"/>
    </source>
</evidence>
<dbReference type="SMART" id="SM00202">
    <property type="entry name" value="SR"/>
    <property type="match status" value="1"/>
</dbReference>
<dbReference type="GO" id="GO:0016020">
    <property type="term" value="C:membrane"/>
    <property type="evidence" value="ECO:0007669"/>
    <property type="project" value="InterPro"/>
</dbReference>
<organism evidence="5 6">
    <name type="scientific">Biomphalaria glabrata</name>
    <name type="common">Bloodfluke planorb</name>
    <name type="synonym">Freshwater snail</name>
    <dbReference type="NCBI Taxonomy" id="6526"/>
    <lineage>
        <taxon>Eukaryota</taxon>
        <taxon>Metazoa</taxon>
        <taxon>Spiralia</taxon>
        <taxon>Lophotrochozoa</taxon>
        <taxon>Mollusca</taxon>
        <taxon>Gastropoda</taxon>
        <taxon>Heterobranchia</taxon>
        <taxon>Euthyneura</taxon>
        <taxon>Panpulmonata</taxon>
        <taxon>Hygrophila</taxon>
        <taxon>Lymnaeoidea</taxon>
        <taxon>Planorbidae</taxon>
        <taxon>Biomphalaria</taxon>
    </lineage>
</organism>
<dbReference type="VEuPathDB" id="VectorBase:BGLAX_032939"/>
<dbReference type="InterPro" id="IPR036772">
    <property type="entry name" value="SRCR-like_dom_sf"/>
</dbReference>
<evidence type="ECO:0000259" key="4">
    <source>
        <dbReference type="PROSITE" id="PS50287"/>
    </source>
</evidence>
<protein>
    <recommendedName>
        <fullName evidence="4">SRCR domain-containing protein</fullName>
    </recommendedName>
</protein>
<evidence type="ECO:0000256" key="2">
    <source>
        <dbReference type="ARBA" id="ARBA00023180"/>
    </source>
</evidence>
<dbReference type="PANTHER" id="PTHR48071:SF26">
    <property type="entry name" value="ANTIGEN WC1.1-LIKE"/>
    <property type="match status" value="1"/>
</dbReference>
<reference evidence="5" key="1">
    <citation type="submission" date="2020-05" db="UniProtKB">
        <authorList>
            <consortium name="EnsemblMetazoa"/>
        </authorList>
    </citation>
    <scope>IDENTIFICATION</scope>
    <source>
        <strain evidence="5">BB02</strain>
    </source>
</reference>
<dbReference type="FunFam" id="3.10.250.10:FF:000011">
    <property type="entry name" value="Scavenger receptor class A member 5"/>
    <property type="match status" value="1"/>
</dbReference>
<dbReference type="Pfam" id="PF00530">
    <property type="entry name" value="SRCR"/>
    <property type="match status" value="1"/>
</dbReference>
<keyword evidence="1 3" id="KW-1015">Disulfide bond</keyword>
<dbReference type="PRINTS" id="PR00258">
    <property type="entry name" value="SPERACTRCPTR"/>
</dbReference>
<dbReference type="EnsemblMetazoa" id="BGLB012650-RB">
    <property type="protein sequence ID" value="BGLB012650-PB"/>
    <property type="gene ID" value="BGLB012650"/>
</dbReference>
<keyword evidence="2" id="KW-0325">Glycoprotein</keyword>
<proteinExistence type="predicted"/>
<sequence>TIIGENIKEIKNSFKFTDNCNLYLCDDVDPTEKPEAFTNGTELEIRLVGGYTKYEGNVEVFHNDTWGGICDDYWSELHAQIVCSMLGFQKSNALAIKNNSFLDTSYTPFWLDDVKCPSNATILWDCTHRAWGSNDCNRGEKAGVKCYPGT</sequence>
<dbReference type="Gene3D" id="3.10.250.10">
    <property type="entry name" value="SRCR-like domain"/>
    <property type="match status" value="1"/>
</dbReference>
<dbReference type="Proteomes" id="UP000076420">
    <property type="component" value="Unassembled WGS sequence"/>
</dbReference>
<feature type="domain" description="SRCR" evidence="4">
    <location>
        <begin position="45"/>
        <end position="147"/>
    </location>
</feature>
<dbReference type="AlphaFoldDB" id="A0A2C9K3T0"/>
<dbReference type="SUPFAM" id="SSF56487">
    <property type="entry name" value="SRCR-like"/>
    <property type="match status" value="1"/>
</dbReference>
<evidence type="ECO:0000256" key="3">
    <source>
        <dbReference type="PROSITE-ProRule" id="PRU00196"/>
    </source>
</evidence>
<comment type="caution">
    <text evidence="3">Lacks conserved residue(s) required for the propagation of feature annotation.</text>
</comment>
<dbReference type="InterPro" id="IPR001190">
    <property type="entry name" value="SRCR"/>
</dbReference>
<evidence type="ECO:0000256" key="1">
    <source>
        <dbReference type="ARBA" id="ARBA00023157"/>
    </source>
</evidence>
<dbReference type="PROSITE" id="PS00420">
    <property type="entry name" value="SRCR_1"/>
    <property type="match status" value="1"/>
</dbReference>
<dbReference type="VEuPathDB" id="VectorBase:BGLB012650"/>
<accession>A0A2C9K3T0</accession>
<dbReference type="PANTHER" id="PTHR48071">
    <property type="entry name" value="SRCR DOMAIN-CONTAINING PROTEIN"/>
    <property type="match status" value="1"/>
</dbReference>
<evidence type="ECO:0000313" key="5">
    <source>
        <dbReference type="EnsemblMetazoa" id="BGLB012650-PB"/>
    </source>
</evidence>
<dbReference type="KEGG" id="bgt:106080219"/>
<gene>
    <name evidence="5" type="primary">106080219</name>
</gene>
<feature type="disulfide bond" evidence="3">
    <location>
        <begin position="116"/>
        <end position="126"/>
    </location>
</feature>